<gene>
    <name evidence="2" type="ORF">BAAZ0010002c01_00012</name>
</gene>
<accession>A0A6G6XZC9</accession>
<keyword evidence="3" id="KW-1185">Reference proteome</keyword>
<evidence type="ECO:0000313" key="2">
    <source>
        <dbReference type="EMBL" id="QIG78020.1"/>
    </source>
</evidence>
<dbReference type="InterPro" id="IPR031772">
    <property type="entry name" value="Gp9_N"/>
</dbReference>
<dbReference type="EMBL" id="MT006233">
    <property type="protein sequence ID" value="QIG78020.1"/>
    <property type="molecule type" value="Genomic_DNA"/>
</dbReference>
<proteinExistence type="predicted"/>
<dbReference type="Pfam" id="PF16838">
    <property type="entry name" value="Caud_tail_N"/>
    <property type="match status" value="1"/>
</dbReference>
<feature type="domain" description="Tail knob protein gp9 N-terminal" evidence="1">
    <location>
        <begin position="33"/>
        <end position="143"/>
    </location>
</feature>
<evidence type="ECO:0000259" key="1">
    <source>
        <dbReference type="Pfam" id="PF16838"/>
    </source>
</evidence>
<reference evidence="2 3" key="1">
    <citation type="submission" date="2020-01" db="EMBL/GenBank/DDBJ databases">
        <title>Honey bees harbor a diverse gut virome engaging in nested strain-level interactions with the microbiota.</title>
        <authorList>
            <person name="Bonilla-Rosso G."/>
            <person name="Steiner T."/>
            <person name="Wichmann F."/>
            <person name="Bexkens E."/>
            <person name="Engel P."/>
        </authorList>
    </citation>
    <scope>NUCLEOTIDE SEQUENCE [LARGE SCALE GENOMIC DNA]</scope>
</reference>
<sequence length="710" mass="80311">MANTLPDGSRPMDIDEYENTHDYTMWQPKSRVMLCNVPWDSTYRDIVRFEDEAARDKYFESLEDKSETIVLTRQTMVRFGEPIKLAMPFDVACKYNYVCVSYGRPGNERTWYYFVQDVKWAAGGVVALYLMLDVWTSFEFDIKFGRCYVDHGHIAIAAEKKTLADKREKLEIPEGLDVGAQYNIDSVEVKGIMGTEIPVGVNDFSFSAIITSTVELDSKWPDASNANDLQTASGSKFETFPTGTSVYVIPDGTRLSEFMHYISKYPLVSQGIVNITFVPYVPEFNNNGNWITQNNLPSGLIARTIGFRTQEGLERDFLKVANFRDKFRIPDRYKMLRDKLTMFPYSEIECTIQNGQVLIIRPETVNSNDLTFRRIMFLAQPSPRMVFFPRYVNTARDPGENMAWDASFRPDEYLDMALVLDNLPTTNIVNNQSIAYMTSNRRSIAWSYQSASWSQQKAQMGIQQSEATTAQGNRFRQQNTDQQNAQAGERTLIRNIETGVSGATNGIGQLLGGNIGGAIGTAVNTTESIAFNSINNSQNMQFNQQNTNLANRQATEANNLNVAYANQAMRGDYRNQIAGINAKLQDAKLMEPSVSGQIGGDNFNFATNNSVLLIKFKTLPQSSMANIGEYFLRYGYSVQRFATPPKDLQVMTRATYWKMSETFLSSATCPEPYRMTIRGIFEKGVTVYRNPDDIGNMDFADQQPLEGIEY</sequence>
<evidence type="ECO:0000313" key="3">
    <source>
        <dbReference type="Proteomes" id="UP000501444"/>
    </source>
</evidence>
<dbReference type="Proteomes" id="UP000501444">
    <property type="component" value="Segment"/>
</dbReference>
<protein>
    <recommendedName>
        <fullName evidence="1">Tail knob protein gp9 N-terminal domain-containing protein</fullName>
    </recommendedName>
</protein>
<name>A0A6G6XZC9_9CAUD</name>
<organism evidence="2 3">
    <name type="scientific">Bifidobacterium phage BadAztec1</name>
    <dbReference type="NCBI Taxonomy" id="2713243"/>
    <lineage>
        <taxon>Viruses</taxon>
        <taxon>Duplodnaviria</taxon>
        <taxon>Heunggongvirae</taxon>
        <taxon>Uroviricota</taxon>
        <taxon>Caudoviricetes</taxon>
        <taxon>Badaztecvirus</taxon>
        <taxon>Badaztecvirus badaztec1</taxon>
    </lineage>
</organism>